<feature type="non-terminal residue" evidence="4">
    <location>
        <position position="190"/>
    </location>
</feature>
<dbReference type="SUPFAM" id="SSF52777">
    <property type="entry name" value="CoA-dependent acyltransferases"/>
    <property type="match status" value="1"/>
</dbReference>
<dbReference type="Pfam" id="PF00755">
    <property type="entry name" value="Carn_acyltransf"/>
    <property type="match status" value="1"/>
</dbReference>
<dbReference type="PANTHER" id="PTHR22589:SF103">
    <property type="entry name" value="CARNITINE O-ACETYL-TRANSFERASE, ISOFORM A-RELATED"/>
    <property type="match status" value="1"/>
</dbReference>
<feature type="domain" description="Choline/carnitine acyltransferase" evidence="3">
    <location>
        <begin position="5"/>
        <end position="189"/>
    </location>
</feature>
<feature type="active site" description="Proton acceptor" evidence="2">
    <location>
        <position position="106"/>
    </location>
</feature>
<organism evidence="4">
    <name type="scientific">Cuerna arida</name>
    <dbReference type="NCBI Taxonomy" id="1464854"/>
    <lineage>
        <taxon>Eukaryota</taxon>
        <taxon>Metazoa</taxon>
        <taxon>Ecdysozoa</taxon>
        <taxon>Arthropoda</taxon>
        <taxon>Hexapoda</taxon>
        <taxon>Insecta</taxon>
        <taxon>Pterygota</taxon>
        <taxon>Neoptera</taxon>
        <taxon>Paraneoptera</taxon>
        <taxon>Hemiptera</taxon>
        <taxon>Auchenorrhyncha</taxon>
        <taxon>Membracoidea</taxon>
        <taxon>Cicadellidae</taxon>
        <taxon>Cicadellinae</taxon>
        <taxon>Proconiini</taxon>
        <taxon>Cuerna</taxon>
    </lineage>
</organism>
<dbReference type="AlphaFoldDB" id="A0A1B6GF85"/>
<evidence type="ECO:0000256" key="2">
    <source>
        <dbReference type="PIRSR" id="PIRSR600542-1"/>
    </source>
</evidence>
<dbReference type="Gene3D" id="3.30.559.70">
    <property type="entry name" value="Choline/Carnitine o-acyltransferase, domain 2"/>
    <property type="match status" value="1"/>
</dbReference>
<dbReference type="InterPro" id="IPR039551">
    <property type="entry name" value="Cho/carn_acyl_trans"/>
</dbReference>
<gene>
    <name evidence="4" type="ORF">g.44180</name>
</gene>
<keyword evidence="1" id="KW-0012">Acyltransferase</keyword>
<reference evidence="4" key="1">
    <citation type="submission" date="2015-11" db="EMBL/GenBank/DDBJ databases">
        <title>De novo transcriptome assembly of four potential Pierce s Disease insect vectors from Arizona vineyards.</title>
        <authorList>
            <person name="Tassone E.E."/>
        </authorList>
    </citation>
    <scope>NUCLEOTIDE SEQUENCE</scope>
</reference>
<sequence>QKYKSKSSHPVGLLTALNRNEWFQAYEKVTQNNDNKKSINEIQKSLFLVSLDNCLDKNLAGNKQSLAAHQTIHGGGHKFNSGNRWFDKTLQFTISSDGISGLTYEHSPSEGQPIAVLTDHVIEYINKNKCEYSVEDDDISNYFEELNLEISESDSKDISKAKSFVDELAENLDMECFTFESFGKDFIKRM</sequence>
<evidence type="ECO:0000259" key="3">
    <source>
        <dbReference type="Pfam" id="PF00755"/>
    </source>
</evidence>
<proteinExistence type="predicted"/>
<dbReference type="GO" id="GO:0005777">
    <property type="term" value="C:peroxisome"/>
    <property type="evidence" value="ECO:0007669"/>
    <property type="project" value="TreeGrafter"/>
</dbReference>
<dbReference type="EMBL" id="GECZ01008672">
    <property type="protein sequence ID" value="JAS61097.1"/>
    <property type="molecule type" value="Transcribed_RNA"/>
</dbReference>
<dbReference type="GO" id="GO:0004092">
    <property type="term" value="F:carnitine O-acetyltransferase activity"/>
    <property type="evidence" value="ECO:0007669"/>
    <property type="project" value="TreeGrafter"/>
</dbReference>
<accession>A0A1B6GF85</accession>
<dbReference type="PANTHER" id="PTHR22589">
    <property type="entry name" value="CARNITINE O-ACYLTRANSFERASE"/>
    <property type="match status" value="1"/>
</dbReference>
<dbReference type="GO" id="GO:0019254">
    <property type="term" value="P:carnitine metabolic process, CoA-linked"/>
    <property type="evidence" value="ECO:0007669"/>
    <property type="project" value="TreeGrafter"/>
</dbReference>
<protein>
    <recommendedName>
        <fullName evidence="3">Choline/carnitine acyltransferase domain-containing protein</fullName>
    </recommendedName>
</protein>
<name>A0A1B6GF85_9HEMI</name>
<evidence type="ECO:0000313" key="4">
    <source>
        <dbReference type="EMBL" id="JAS61097.1"/>
    </source>
</evidence>
<evidence type="ECO:0000256" key="1">
    <source>
        <dbReference type="ARBA" id="ARBA00023315"/>
    </source>
</evidence>
<dbReference type="InterPro" id="IPR000542">
    <property type="entry name" value="Carn_acyl_trans"/>
</dbReference>
<feature type="non-terminal residue" evidence="4">
    <location>
        <position position="1"/>
    </location>
</feature>
<dbReference type="InterPro" id="IPR042231">
    <property type="entry name" value="Cho/carn_acyl_trans_2"/>
</dbReference>
<keyword evidence="1" id="KW-0808">Transferase</keyword>